<evidence type="ECO:0000256" key="1">
    <source>
        <dbReference type="SAM" id="Phobius"/>
    </source>
</evidence>
<dbReference type="InterPro" id="IPR029062">
    <property type="entry name" value="Class_I_gatase-like"/>
</dbReference>
<organism evidence="2 3">
    <name type="scientific">Trichomonas vaginalis (strain ATCC PRA-98 / G3)</name>
    <dbReference type="NCBI Taxonomy" id="412133"/>
    <lineage>
        <taxon>Eukaryota</taxon>
        <taxon>Metamonada</taxon>
        <taxon>Parabasalia</taxon>
        <taxon>Trichomonadida</taxon>
        <taxon>Trichomonadidae</taxon>
        <taxon>Trichomonas</taxon>
    </lineage>
</organism>
<dbReference type="AlphaFoldDB" id="A2DZU2"/>
<name>A2DZU2_TRIV3</name>
<dbReference type="GO" id="GO:0016787">
    <property type="term" value="F:hydrolase activity"/>
    <property type="evidence" value="ECO:0007669"/>
    <property type="project" value="InterPro"/>
</dbReference>
<keyword evidence="1" id="KW-1133">Transmembrane helix</keyword>
<sequence>MDGSHEPLMGEETSNCKCQTKKPCANKPLMIMQILMLIVLLIVLGIAIFLLVNIDSSHNVDKNRRIRIGMAGMRLNETNTGDFNVSLYNYANLKYLDAIQKAGGTPMVLPVLTNLSIDLVEEQLDTIDALIIPGGYDVVPSLYGEETTKWIERTS</sequence>
<dbReference type="InParanoid" id="A2DZU2"/>
<dbReference type="Gene3D" id="3.40.50.880">
    <property type="match status" value="1"/>
</dbReference>
<dbReference type="VEuPathDB" id="TrichDB:TVAGG3_0536960"/>
<dbReference type="InterPro" id="IPR011697">
    <property type="entry name" value="Peptidase_C26"/>
</dbReference>
<dbReference type="EMBL" id="DS113276">
    <property type="protein sequence ID" value="EAY14001.1"/>
    <property type="molecule type" value="Genomic_DNA"/>
</dbReference>
<protein>
    <submittedName>
        <fullName evidence="2">Anthranilate synthase component I-related protein</fullName>
    </submittedName>
</protein>
<keyword evidence="3" id="KW-1185">Reference proteome</keyword>
<dbReference type="RefSeq" id="XP_001326224.1">
    <property type="nucleotide sequence ID" value="XM_001326189.1"/>
</dbReference>
<dbReference type="KEGG" id="tva:4771989"/>
<reference evidence="2" key="1">
    <citation type="submission" date="2006-10" db="EMBL/GenBank/DDBJ databases">
        <authorList>
            <person name="Amadeo P."/>
            <person name="Zhao Q."/>
            <person name="Wortman J."/>
            <person name="Fraser-Liggett C."/>
            <person name="Carlton J."/>
        </authorList>
    </citation>
    <scope>NUCLEOTIDE SEQUENCE</scope>
    <source>
        <strain evidence="2">G3</strain>
    </source>
</reference>
<evidence type="ECO:0000313" key="3">
    <source>
        <dbReference type="Proteomes" id="UP000001542"/>
    </source>
</evidence>
<dbReference type="VEuPathDB" id="TrichDB:TVAG_237460"/>
<dbReference type="Pfam" id="PF07722">
    <property type="entry name" value="Peptidase_C26"/>
    <property type="match status" value="1"/>
</dbReference>
<dbReference type="SUPFAM" id="SSF52317">
    <property type="entry name" value="Class I glutamine amidotransferase-like"/>
    <property type="match status" value="1"/>
</dbReference>
<keyword evidence="1" id="KW-0812">Transmembrane</keyword>
<proteinExistence type="predicted"/>
<dbReference type="Proteomes" id="UP000001542">
    <property type="component" value="Unassembled WGS sequence"/>
</dbReference>
<feature type="transmembrane region" description="Helical" evidence="1">
    <location>
        <begin position="30"/>
        <end position="54"/>
    </location>
</feature>
<reference evidence="2" key="2">
    <citation type="journal article" date="2007" name="Science">
        <title>Draft genome sequence of the sexually transmitted pathogen Trichomonas vaginalis.</title>
        <authorList>
            <person name="Carlton J.M."/>
            <person name="Hirt R.P."/>
            <person name="Silva J.C."/>
            <person name="Delcher A.L."/>
            <person name="Schatz M."/>
            <person name="Zhao Q."/>
            <person name="Wortman J.R."/>
            <person name="Bidwell S.L."/>
            <person name="Alsmark U.C.M."/>
            <person name="Besteiro S."/>
            <person name="Sicheritz-Ponten T."/>
            <person name="Noel C.J."/>
            <person name="Dacks J.B."/>
            <person name="Foster P.G."/>
            <person name="Simillion C."/>
            <person name="Van de Peer Y."/>
            <person name="Miranda-Saavedra D."/>
            <person name="Barton G.J."/>
            <person name="Westrop G.D."/>
            <person name="Mueller S."/>
            <person name="Dessi D."/>
            <person name="Fiori P.L."/>
            <person name="Ren Q."/>
            <person name="Paulsen I."/>
            <person name="Zhang H."/>
            <person name="Bastida-Corcuera F.D."/>
            <person name="Simoes-Barbosa A."/>
            <person name="Brown M.T."/>
            <person name="Hayes R.D."/>
            <person name="Mukherjee M."/>
            <person name="Okumura C.Y."/>
            <person name="Schneider R."/>
            <person name="Smith A.J."/>
            <person name="Vanacova S."/>
            <person name="Villalvazo M."/>
            <person name="Haas B.J."/>
            <person name="Pertea M."/>
            <person name="Feldblyum T.V."/>
            <person name="Utterback T.R."/>
            <person name="Shu C.L."/>
            <person name="Osoegawa K."/>
            <person name="de Jong P.J."/>
            <person name="Hrdy I."/>
            <person name="Horvathova L."/>
            <person name="Zubacova Z."/>
            <person name="Dolezal P."/>
            <person name="Malik S.B."/>
            <person name="Logsdon J.M. Jr."/>
            <person name="Henze K."/>
            <person name="Gupta A."/>
            <person name="Wang C.C."/>
            <person name="Dunne R.L."/>
            <person name="Upcroft J.A."/>
            <person name="Upcroft P."/>
            <person name="White O."/>
            <person name="Salzberg S.L."/>
            <person name="Tang P."/>
            <person name="Chiu C.-H."/>
            <person name="Lee Y.-S."/>
            <person name="Embley T.M."/>
            <person name="Coombs G.H."/>
            <person name="Mottram J.C."/>
            <person name="Tachezy J."/>
            <person name="Fraser-Liggett C.M."/>
            <person name="Johnson P.J."/>
        </authorList>
    </citation>
    <scope>NUCLEOTIDE SEQUENCE [LARGE SCALE GENOMIC DNA]</scope>
    <source>
        <strain evidence="2">G3</strain>
    </source>
</reference>
<evidence type="ECO:0000313" key="2">
    <source>
        <dbReference type="EMBL" id="EAY14001.1"/>
    </source>
</evidence>
<accession>A2DZU2</accession>
<keyword evidence="1" id="KW-0472">Membrane</keyword>
<gene>
    <name evidence="2" type="ORF">TVAG_478260</name>
</gene>